<evidence type="ECO:0000256" key="7">
    <source>
        <dbReference type="SAM" id="MobiDB-lite"/>
    </source>
</evidence>
<dbReference type="AlphaFoldDB" id="J3NVQ6"/>
<dbReference type="GO" id="GO:0007021">
    <property type="term" value="P:tubulin complex assembly"/>
    <property type="evidence" value="ECO:0007669"/>
    <property type="project" value="TreeGrafter"/>
</dbReference>
<dbReference type="PANTHER" id="PTHR15139:SF0">
    <property type="entry name" value="TUBULIN-SPECIFIC CHAPERONE C"/>
    <property type="match status" value="1"/>
</dbReference>
<comment type="subcellular location">
    <subcellularLocation>
        <location evidence="1">Cytoplasm</location>
    </subcellularLocation>
</comment>
<evidence type="ECO:0000313" key="11">
    <source>
        <dbReference type="Proteomes" id="UP000006039"/>
    </source>
</evidence>
<dbReference type="GO" id="GO:0005737">
    <property type="term" value="C:cytoplasm"/>
    <property type="evidence" value="ECO:0007669"/>
    <property type="project" value="UniProtKB-SubCell"/>
</dbReference>
<dbReference type="EnsemblFungi" id="EJT75435">
    <property type="protein sequence ID" value="EJT75435"/>
    <property type="gene ID" value="GGTG_05369"/>
</dbReference>
<organism evidence="9">
    <name type="scientific">Gaeumannomyces tritici (strain R3-111a-1)</name>
    <name type="common">Wheat and barley take-all root rot fungus</name>
    <name type="synonym">Gaeumannomyces graminis var. tritici</name>
    <dbReference type="NCBI Taxonomy" id="644352"/>
    <lineage>
        <taxon>Eukaryota</taxon>
        <taxon>Fungi</taxon>
        <taxon>Dikarya</taxon>
        <taxon>Ascomycota</taxon>
        <taxon>Pezizomycotina</taxon>
        <taxon>Sordariomycetes</taxon>
        <taxon>Sordariomycetidae</taxon>
        <taxon>Magnaporthales</taxon>
        <taxon>Magnaporthaceae</taxon>
        <taxon>Gaeumannomyces</taxon>
    </lineage>
</organism>
<accession>J3NVQ6</accession>
<evidence type="ECO:0000256" key="5">
    <source>
        <dbReference type="ARBA" id="ARBA00023186"/>
    </source>
</evidence>
<evidence type="ECO:0000256" key="2">
    <source>
        <dbReference type="ARBA" id="ARBA00008848"/>
    </source>
</evidence>
<dbReference type="GO" id="GO:0007023">
    <property type="term" value="P:post-chaperonin tubulin folding pathway"/>
    <property type="evidence" value="ECO:0007669"/>
    <property type="project" value="InterPro"/>
</dbReference>
<dbReference type="FunFam" id="2.160.20.70:FF:000011">
    <property type="entry name" value="Tubulin-specific chaperone c, putative"/>
    <property type="match status" value="1"/>
</dbReference>
<dbReference type="Pfam" id="PF07986">
    <property type="entry name" value="TBCC"/>
    <property type="match status" value="1"/>
</dbReference>
<dbReference type="EMBL" id="GL385397">
    <property type="protein sequence ID" value="EJT75435.1"/>
    <property type="molecule type" value="Genomic_DNA"/>
</dbReference>
<dbReference type="InterPro" id="IPR006599">
    <property type="entry name" value="CARP_motif"/>
</dbReference>
<protein>
    <submittedName>
        <fullName evidence="9">Tubulin-specific chaperone C</fullName>
    </submittedName>
</protein>
<keyword evidence="3" id="KW-0963">Cytoplasm</keyword>
<dbReference type="eggNOG" id="KOG2512">
    <property type="taxonomic scope" value="Eukaryota"/>
</dbReference>
<name>J3NVQ6_GAET3</name>
<evidence type="ECO:0000313" key="10">
    <source>
        <dbReference type="EnsemblFungi" id="EJT75435"/>
    </source>
</evidence>
<comment type="similarity">
    <text evidence="2">Belongs to the TBCC family.</text>
</comment>
<dbReference type="GO" id="GO:0015631">
    <property type="term" value="F:tubulin binding"/>
    <property type="evidence" value="ECO:0007669"/>
    <property type="project" value="InterPro"/>
</dbReference>
<dbReference type="Pfam" id="PF16752">
    <property type="entry name" value="TBCC_N"/>
    <property type="match status" value="1"/>
</dbReference>
<reference evidence="10" key="4">
    <citation type="journal article" date="2015" name="G3 (Bethesda)">
        <title>Genome sequences of three phytopathogenic species of the Magnaporthaceae family of fungi.</title>
        <authorList>
            <person name="Okagaki L.H."/>
            <person name="Nunes C.C."/>
            <person name="Sailsbery J."/>
            <person name="Clay B."/>
            <person name="Brown D."/>
            <person name="John T."/>
            <person name="Oh Y."/>
            <person name="Young N."/>
            <person name="Fitzgerald M."/>
            <person name="Haas B.J."/>
            <person name="Zeng Q."/>
            <person name="Young S."/>
            <person name="Adiconis X."/>
            <person name="Fan L."/>
            <person name="Levin J.Z."/>
            <person name="Mitchell T.K."/>
            <person name="Okubara P.A."/>
            <person name="Farman M.L."/>
            <person name="Kohn L.M."/>
            <person name="Birren B."/>
            <person name="Ma L.-J."/>
            <person name="Dean R.A."/>
        </authorList>
    </citation>
    <scope>NUCLEOTIDE SEQUENCE</scope>
    <source>
        <strain evidence="10">R3-111a-1</strain>
    </source>
</reference>
<evidence type="ECO:0000256" key="1">
    <source>
        <dbReference type="ARBA" id="ARBA00004496"/>
    </source>
</evidence>
<dbReference type="OrthoDB" id="194775at2759"/>
<reference evidence="11" key="1">
    <citation type="submission" date="2010-07" db="EMBL/GenBank/DDBJ databases">
        <title>The genome sequence of Gaeumannomyces graminis var. tritici strain R3-111a-1.</title>
        <authorList>
            <consortium name="The Broad Institute Genome Sequencing Platform"/>
            <person name="Ma L.-J."/>
            <person name="Dead R."/>
            <person name="Young S."/>
            <person name="Zeng Q."/>
            <person name="Koehrsen M."/>
            <person name="Alvarado L."/>
            <person name="Berlin A."/>
            <person name="Chapman S.B."/>
            <person name="Chen Z."/>
            <person name="Freedman E."/>
            <person name="Gellesch M."/>
            <person name="Goldberg J."/>
            <person name="Griggs A."/>
            <person name="Gujja S."/>
            <person name="Heilman E.R."/>
            <person name="Heiman D."/>
            <person name="Hepburn T."/>
            <person name="Howarth C."/>
            <person name="Jen D."/>
            <person name="Larson L."/>
            <person name="Mehta T."/>
            <person name="Neiman D."/>
            <person name="Pearson M."/>
            <person name="Roberts A."/>
            <person name="Saif S."/>
            <person name="Shea T."/>
            <person name="Shenoy N."/>
            <person name="Sisk P."/>
            <person name="Stolte C."/>
            <person name="Sykes S."/>
            <person name="Walk T."/>
            <person name="White J."/>
            <person name="Yandava C."/>
            <person name="Haas B."/>
            <person name="Nusbaum C."/>
            <person name="Birren B."/>
        </authorList>
    </citation>
    <scope>NUCLEOTIDE SEQUENCE [LARGE SCALE GENOMIC DNA]</scope>
    <source>
        <strain evidence="11">R3-111a-1</strain>
    </source>
</reference>
<dbReference type="RefSeq" id="XP_009221435.1">
    <property type="nucleotide sequence ID" value="XM_009223171.1"/>
</dbReference>
<dbReference type="Gene3D" id="1.20.58.1250">
    <property type="entry name" value="Tubulin Binding Cofactor C, N-terminal domain"/>
    <property type="match status" value="1"/>
</dbReference>
<dbReference type="PANTHER" id="PTHR15139">
    <property type="entry name" value="TUBULIN FOLDING COFACTOR C"/>
    <property type="match status" value="1"/>
</dbReference>
<reference evidence="10" key="5">
    <citation type="submission" date="2018-04" db="UniProtKB">
        <authorList>
            <consortium name="EnsemblFungi"/>
        </authorList>
    </citation>
    <scope>IDENTIFICATION</scope>
    <source>
        <strain evidence="10">R3-111a-1</strain>
    </source>
</reference>
<keyword evidence="11" id="KW-1185">Reference proteome</keyword>
<proteinExistence type="inferred from homology"/>
<feature type="domain" description="C-CAP/cofactor C-like" evidence="8">
    <location>
        <begin position="207"/>
        <end position="333"/>
    </location>
</feature>
<keyword evidence="4" id="KW-0007">Acetylation</keyword>
<dbReference type="SMART" id="SM00673">
    <property type="entry name" value="CARP"/>
    <property type="match status" value="1"/>
</dbReference>
<feature type="region of interest" description="Disordered" evidence="7">
    <location>
        <begin position="115"/>
        <end position="134"/>
    </location>
</feature>
<reference evidence="9" key="2">
    <citation type="submission" date="2010-07" db="EMBL/GenBank/DDBJ databases">
        <authorList>
            <consortium name="The Broad Institute Genome Sequencing Platform"/>
            <consortium name="Broad Institute Genome Sequencing Center for Infectious Disease"/>
            <person name="Ma L.-J."/>
            <person name="Dead R."/>
            <person name="Young S."/>
            <person name="Zeng Q."/>
            <person name="Koehrsen M."/>
            <person name="Alvarado L."/>
            <person name="Berlin A."/>
            <person name="Chapman S.B."/>
            <person name="Chen Z."/>
            <person name="Freedman E."/>
            <person name="Gellesch M."/>
            <person name="Goldberg J."/>
            <person name="Griggs A."/>
            <person name="Gujja S."/>
            <person name="Heilman E.R."/>
            <person name="Heiman D."/>
            <person name="Hepburn T."/>
            <person name="Howarth C."/>
            <person name="Jen D."/>
            <person name="Larson L."/>
            <person name="Mehta T."/>
            <person name="Neiman D."/>
            <person name="Pearson M."/>
            <person name="Roberts A."/>
            <person name="Saif S."/>
            <person name="Shea T."/>
            <person name="Shenoy N."/>
            <person name="Sisk P."/>
            <person name="Stolte C."/>
            <person name="Sykes S."/>
            <person name="Walk T."/>
            <person name="White J."/>
            <person name="Yandava C."/>
            <person name="Haas B."/>
            <person name="Nusbaum C."/>
            <person name="Birren B."/>
        </authorList>
    </citation>
    <scope>NUCLEOTIDE SEQUENCE</scope>
    <source>
        <strain evidence="9">R3-111a-1</strain>
    </source>
</reference>
<evidence type="ECO:0000313" key="9">
    <source>
        <dbReference type="EMBL" id="EJT75435.1"/>
    </source>
</evidence>
<dbReference type="InterPro" id="IPR016098">
    <property type="entry name" value="CAP/MinC_C"/>
</dbReference>
<dbReference type="PROSITE" id="PS51329">
    <property type="entry name" value="C_CAP_COFACTOR_C"/>
    <property type="match status" value="1"/>
</dbReference>
<dbReference type="InterPro" id="IPR031925">
    <property type="entry name" value="TBCC_N"/>
</dbReference>
<dbReference type="VEuPathDB" id="FungiDB:GGTG_05369"/>
<dbReference type="InterPro" id="IPR038397">
    <property type="entry name" value="TBCC_N_sf"/>
</dbReference>
<gene>
    <name evidence="10" type="primary">20345827</name>
    <name evidence="9" type="ORF">GGTG_05369</name>
</gene>
<sequence>MESQTAIAPPVQDPRFTGQHLTMDPAKFYHQFEQAVIGLQEQISQLGSIAPVGGERQDATEAIQAGIKNLTQQVSDASDSIPRYDQRHYGEAIKRLTEMLSEELARLHPKTRFQFQFRDPSTSSEAASDPRQLRWGPQGGVAADAGGAVDGEDVVGALPKFGPGSGPGKNYNEEISRPGAGGIRKPSFSTARNVDIRDHEGLHIILPLTAAKATSSGSLQNLRRCIIDMSEPAAGTASFASLTIRDVSSSLVVTGNVNGAAHVTGVRDSVLVVSARQVRMHECENVRVYLYCASRPIIEDCVGIKFAPIPSCYVPQSQDPESNQWDQVDDFKWLKTDHSPNWCVLQDEERLPETFWKQAVPGRPGHGPVDILKEAGVLGG</sequence>
<evidence type="ECO:0000256" key="4">
    <source>
        <dbReference type="ARBA" id="ARBA00022990"/>
    </source>
</evidence>
<evidence type="ECO:0000256" key="3">
    <source>
        <dbReference type="ARBA" id="ARBA00022490"/>
    </source>
</evidence>
<dbReference type="GeneID" id="20345827"/>
<keyword evidence="5" id="KW-0143">Chaperone</keyword>
<evidence type="ECO:0000256" key="6">
    <source>
        <dbReference type="ARBA" id="ARBA00026055"/>
    </source>
</evidence>
<reference evidence="9" key="3">
    <citation type="submission" date="2010-09" db="EMBL/GenBank/DDBJ databases">
        <title>Annotation of Gaeumannomyces graminis var. tritici R3-111a-1.</title>
        <authorList>
            <consortium name="The Broad Institute Genome Sequencing Platform"/>
            <person name="Ma L.-J."/>
            <person name="Dead R."/>
            <person name="Young S.K."/>
            <person name="Zeng Q."/>
            <person name="Gargeya S."/>
            <person name="Fitzgerald M."/>
            <person name="Haas B."/>
            <person name="Abouelleil A."/>
            <person name="Alvarado L."/>
            <person name="Arachchi H.M."/>
            <person name="Berlin A."/>
            <person name="Brown A."/>
            <person name="Chapman S.B."/>
            <person name="Chen Z."/>
            <person name="Dunbar C."/>
            <person name="Freedman E."/>
            <person name="Gearin G."/>
            <person name="Gellesch M."/>
            <person name="Goldberg J."/>
            <person name="Griggs A."/>
            <person name="Gujja S."/>
            <person name="Heiman D."/>
            <person name="Howarth C."/>
            <person name="Larson L."/>
            <person name="Lui A."/>
            <person name="MacDonald P.J.P."/>
            <person name="Mehta T."/>
            <person name="Montmayeur A."/>
            <person name="Murphy C."/>
            <person name="Neiman D."/>
            <person name="Pearson M."/>
            <person name="Priest M."/>
            <person name="Roberts A."/>
            <person name="Saif S."/>
            <person name="Shea T."/>
            <person name="Shenoy N."/>
            <person name="Sisk P."/>
            <person name="Stolte C."/>
            <person name="Sykes S."/>
            <person name="Yandava C."/>
            <person name="Wortman J."/>
            <person name="Nusbaum C."/>
            <person name="Birren B."/>
        </authorList>
    </citation>
    <scope>NUCLEOTIDE SEQUENCE</scope>
    <source>
        <strain evidence="9">R3-111a-1</strain>
    </source>
</reference>
<dbReference type="HOGENOM" id="CLU_032612_1_0_1"/>
<evidence type="ECO:0000259" key="8">
    <source>
        <dbReference type="PROSITE" id="PS51329"/>
    </source>
</evidence>
<dbReference type="STRING" id="644352.J3NVQ6"/>
<dbReference type="InterPro" id="IPR012945">
    <property type="entry name" value="Tubulin-bd_cofactor_C_dom"/>
</dbReference>
<dbReference type="InterPro" id="IPR017901">
    <property type="entry name" value="C-CAP_CF_C-like"/>
</dbReference>
<comment type="subunit">
    <text evidence="6">Supercomplex made of cofactors A to E. Cofactors A and D function by capturing and stabilizing tubulin in a quasi-native conformation. Cofactor E binds to the cofactor D-tubulin complex; interaction with cofactor C then causes the release of tubulin polypeptides that are committed to the native state.</text>
</comment>
<dbReference type="Gene3D" id="2.160.20.70">
    <property type="match status" value="1"/>
</dbReference>
<dbReference type="Proteomes" id="UP000006039">
    <property type="component" value="Unassembled WGS sequence"/>
</dbReference>
<dbReference type="InterPro" id="IPR027684">
    <property type="entry name" value="TBCC"/>
</dbReference>